<name>A0A4S3JSA4_9EURO</name>
<evidence type="ECO:0000313" key="1">
    <source>
        <dbReference type="EMBL" id="THC97838.1"/>
    </source>
</evidence>
<organism evidence="1 2">
    <name type="scientific">Aspergillus tanneri</name>
    <dbReference type="NCBI Taxonomy" id="1220188"/>
    <lineage>
        <taxon>Eukaryota</taxon>
        <taxon>Fungi</taxon>
        <taxon>Dikarya</taxon>
        <taxon>Ascomycota</taxon>
        <taxon>Pezizomycotina</taxon>
        <taxon>Eurotiomycetes</taxon>
        <taxon>Eurotiomycetidae</taxon>
        <taxon>Eurotiales</taxon>
        <taxon>Aspergillaceae</taxon>
        <taxon>Aspergillus</taxon>
        <taxon>Aspergillus subgen. Circumdati</taxon>
    </lineage>
</organism>
<dbReference type="EMBL" id="SOSA01000062">
    <property type="protein sequence ID" value="THC97838.1"/>
    <property type="molecule type" value="Genomic_DNA"/>
</dbReference>
<dbReference type="Proteomes" id="UP000308092">
    <property type="component" value="Unassembled WGS sequence"/>
</dbReference>
<accession>A0A4S3JSA4</accession>
<keyword evidence="2" id="KW-1185">Reference proteome</keyword>
<reference evidence="1 2" key="1">
    <citation type="submission" date="2019-03" db="EMBL/GenBank/DDBJ databases">
        <title>The genome sequence of a newly discovered highly antifungal drug resistant Aspergillus species, Aspergillus tanneri NIH 1004.</title>
        <authorList>
            <person name="Mounaud S."/>
            <person name="Singh I."/>
            <person name="Joardar V."/>
            <person name="Pakala S."/>
            <person name="Pakala S."/>
            <person name="Venepally P."/>
            <person name="Hoover J."/>
            <person name="Nierman W."/>
            <person name="Chung J."/>
            <person name="Losada L."/>
        </authorList>
    </citation>
    <scope>NUCLEOTIDE SEQUENCE [LARGE SCALE GENOMIC DNA]</scope>
    <source>
        <strain evidence="1 2">NIH1004</strain>
    </source>
</reference>
<proteinExistence type="predicted"/>
<comment type="caution">
    <text evidence="1">The sequence shown here is derived from an EMBL/GenBank/DDBJ whole genome shotgun (WGS) entry which is preliminary data.</text>
</comment>
<gene>
    <name evidence="1" type="ORF">EYZ11_002691</name>
</gene>
<sequence length="62" mass="6457">MKRGALGKILLRCKSWDGNSAENAGFPPEATKASYQEAASFMAFVAADSSSAGHVAGQTPLR</sequence>
<evidence type="ECO:0000313" key="2">
    <source>
        <dbReference type="Proteomes" id="UP000308092"/>
    </source>
</evidence>
<dbReference type="VEuPathDB" id="FungiDB:EYZ11_002691"/>
<protein>
    <submittedName>
        <fullName evidence="1">Uncharacterized protein</fullName>
    </submittedName>
</protein>
<dbReference type="AlphaFoldDB" id="A0A4S3JSA4"/>